<evidence type="ECO:0000259" key="3">
    <source>
        <dbReference type="PROSITE" id="PS51186"/>
    </source>
</evidence>
<dbReference type="PANTHER" id="PTHR43877:SF2">
    <property type="entry name" value="AMINOALKYLPHOSPHONATE N-ACETYLTRANSFERASE-RELATED"/>
    <property type="match status" value="1"/>
</dbReference>
<dbReference type="InterPro" id="IPR006464">
    <property type="entry name" value="AcTrfase_RimI/Ard1"/>
</dbReference>
<organism evidence="4 5">
    <name type="scientific">Cellulomonas aerilata</name>
    <dbReference type="NCBI Taxonomy" id="515326"/>
    <lineage>
        <taxon>Bacteria</taxon>
        <taxon>Bacillati</taxon>
        <taxon>Actinomycetota</taxon>
        <taxon>Actinomycetes</taxon>
        <taxon>Micrococcales</taxon>
        <taxon>Cellulomonadaceae</taxon>
        <taxon>Cellulomonas</taxon>
    </lineage>
</organism>
<keyword evidence="1" id="KW-0808">Transferase</keyword>
<dbReference type="InterPro" id="IPR016181">
    <property type="entry name" value="Acyl_CoA_acyltransferase"/>
</dbReference>
<dbReference type="PANTHER" id="PTHR43877">
    <property type="entry name" value="AMINOALKYLPHOSPHONATE N-ACETYLTRANSFERASE-RELATED-RELATED"/>
    <property type="match status" value="1"/>
</dbReference>
<dbReference type="Proteomes" id="UP000321181">
    <property type="component" value="Unassembled WGS sequence"/>
</dbReference>
<dbReference type="CDD" id="cd04301">
    <property type="entry name" value="NAT_SF"/>
    <property type="match status" value="1"/>
</dbReference>
<feature type="domain" description="N-acetyltransferase" evidence="3">
    <location>
        <begin position="9"/>
        <end position="159"/>
    </location>
</feature>
<dbReference type="OrthoDB" id="529907at2"/>
<reference evidence="4 5" key="1">
    <citation type="submission" date="2019-07" db="EMBL/GenBank/DDBJ databases">
        <title>Whole genome shotgun sequence of Cellulomonas aerilata NBRC 106308.</title>
        <authorList>
            <person name="Hosoyama A."/>
            <person name="Uohara A."/>
            <person name="Ohji S."/>
            <person name="Ichikawa N."/>
        </authorList>
    </citation>
    <scope>NUCLEOTIDE SEQUENCE [LARGE SCALE GENOMIC DNA]</scope>
    <source>
        <strain evidence="4 5">NBRC 106308</strain>
    </source>
</reference>
<dbReference type="AlphaFoldDB" id="A0A512D8V8"/>
<accession>A0A512D8V8</accession>
<dbReference type="RefSeq" id="WP_146899943.1">
    <property type="nucleotide sequence ID" value="NZ_BAAARM010000001.1"/>
</dbReference>
<gene>
    <name evidence="4" type="ORF">CAE01nite_06470</name>
</gene>
<dbReference type="NCBIfam" id="TIGR01575">
    <property type="entry name" value="rimI"/>
    <property type="match status" value="1"/>
</dbReference>
<dbReference type="SUPFAM" id="SSF55729">
    <property type="entry name" value="Acyl-CoA N-acyltransferases (Nat)"/>
    <property type="match status" value="1"/>
</dbReference>
<evidence type="ECO:0000313" key="4">
    <source>
        <dbReference type="EMBL" id="GEO32922.1"/>
    </source>
</evidence>
<dbReference type="InterPro" id="IPR000182">
    <property type="entry name" value="GNAT_dom"/>
</dbReference>
<dbReference type="EMBL" id="BJYY01000002">
    <property type="protein sequence ID" value="GEO32922.1"/>
    <property type="molecule type" value="Genomic_DNA"/>
</dbReference>
<name>A0A512D8V8_9CELL</name>
<evidence type="ECO:0000256" key="2">
    <source>
        <dbReference type="ARBA" id="ARBA00023315"/>
    </source>
</evidence>
<evidence type="ECO:0000313" key="5">
    <source>
        <dbReference type="Proteomes" id="UP000321181"/>
    </source>
</evidence>
<evidence type="ECO:0000256" key="1">
    <source>
        <dbReference type="ARBA" id="ARBA00022679"/>
    </source>
</evidence>
<dbReference type="PROSITE" id="PS51186">
    <property type="entry name" value="GNAT"/>
    <property type="match status" value="1"/>
</dbReference>
<dbReference type="InterPro" id="IPR050832">
    <property type="entry name" value="Bact_Acetyltransf"/>
</dbReference>
<dbReference type="Pfam" id="PF00583">
    <property type="entry name" value="Acetyltransf_1"/>
    <property type="match status" value="1"/>
</dbReference>
<dbReference type="Gene3D" id="3.40.630.30">
    <property type="match status" value="1"/>
</dbReference>
<dbReference type="GO" id="GO:0008080">
    <property type="term" value="F:N-acetyltransferase activity"/>
    <property type="evidence" value="ECO:0007669"/>
    <property type="project" value="InterPro"/>
</dbReference>
<protein>
    <recommendedName>
        <fullName evidence="3">N-acetyltransferase domain-containing protein</fullName>
    </recommendedName>
</protein>
<keyword evidence="5" id="KW-1185">Reference proteome</keyword>
<sequence length="182" mass="19163">MTGPTPASARLRPLTAGDLPRVADLERELFGTSAWSPAMLAEELAADGRSYVAVDAAIEGRRADVVGYAGLWFDGEDGQVMTIGVARQHQGTGLGRLLMSWLVDRARAVGARSVLLEVRVDNVPALALYERSGFTRMGRRRGYYQPENVDAWTMRLDLAAGPASSVGAGGTADAAGGTAVTA</sequence>
<proteinExistence type="predicted"/>
<comment type="caution">
    <text evidence="4">The sequence shown here is derived from an EMBL/GenBank/DDBJ whole genome shotgun (WGS) entry which is preliminary data.</text>
</comment>
<keyword evidence="2" id="KW-0012">Acyltransferase</keyword>